<name>A0A838AEC7_9PSEU</name>
<organism evidence="2 3">
    <name type="scientific">Haloechinothrix aidingensis</name>
    <dbReference type="NCBI Taxonomy" id="2752311"/>
    <lineage>
        <taxon>Bacteria</taxon>
        <taxon>Bacillati</taxon>
        <taxon>Actinomycetota</taxon>
        <taxon>Actinomycetes</taxon>
        <taxon>Pseudonocardiales</taxon>
        <taxon>Pseudonocardiaceae</taxon>
        <taxon>Haloechinothrix</taxon>
    </lineage>
</organism>
<proteinExistence type="predicted"/>
<accession>A0A838AEC7</accession>
<dbReference type="NCBIfam" id="TIGR02206">
    <property type="entry name" value="intg_mem_TP0381"/>
    <property type="match status" value="1"/>
</dbReference>
<feature type="transmembrane region" description="Helical" evidence="1">
    <location>
        <begin position="107"/>
        <end position="126"/>
    </location>
</feature>
<keyword evidence="3" id="KW-1185">Reference proteome</keyword>
<dbReference type="InterPro" id="IPR011737">
    <property type="entry name" value="CHP02206_TP0381"/>
</dbReference>
<dbReference type="Proteomes" id="UP000582974">
    <property type="component" value="Unassembled WGS sequence"/>
</dbReference>
<sequence length="242" mass="26459">MVLLAPAREFSAYGLSHGVILLLFAAGAASLVWAGRRHGDSVTARNVACAVGVALLVAKLGLILSEMLPARWNVEGSLPLQLSDLAGVLAAYALLSRRHWACALTYYWGLVLSTQALFTPALHAGFPAAAFFEFWGMHLFVIWVAIYLTWGLRIHPDWRSYGIVVAVTVGWAATAFTVNSIVGSNYGYLNSKPGTASLLDVLGPWPWYLVPVAALVLTAWALMTWPWVRLDQRRDERARPLA</sequence>
<feature type="transmembrane region" description="Helical" evidence="1">
    <location>
        <begin position="162"/>
        <end position="188"/>
    </location>
</feature>
<dbReference type="EMBL" id="JACCKD010000008">
    <property type="protein sequence ID" value="MBA0127656.1"/>
    <property type="molecule type" value="Genomic_DNA"/>
</dbReference>
<dbReference type="AlphaFoldDB" id="A0A838AEC7"/>
<evidence type="ECO:0000313" key="2">
    <source>
        <dbReference type="EMBL" id="MBA0127656.1"/>
    </source>
</evidence>
<keyword evidence="1" id="KW-1133">Transmembrane helix</keyword>
<feature type="transmembrane region" description="Helical" evidence="1">
    <location>
        <begin position="76"/>
        <end position="95"/>
    </location>
</feature>
<gene>
    <name evidence="2" type="ORF">H0B56_19100</name>
</gene>
<evidence type="ECO:0000256" key="1">
    <source>
        <dbReference type="SAM" id="Phobius"/>
    </source>
</evidence>
<feature type="transmembrane region" description="Helical" evidence="1">
    <location>
        <begin position="12"/>
        <end position="34"/>
    </location>
</feature>
<keyword evidence="1" id="KW-0472">Membrane</keyword>
<comment type="caution">
    <text evidence="2">The sequence shown here is derived from an EMBL/GenBank/DDBJ whole genome shotgun (WGS) entry which is preliminary data.</text>
</comment>
<feature type="transmembrane region" description="Helical" evidence="1">
    <location>
        <begin position="208"/>
        <end position="228"/>
    </location>
</feature>
<keyword evidence="1" id="KW-0812">Transmembrane</keyword>
<dbReference type="RefSeq" id="WP_180894486.1">
    <property type="nucleotide sequence ID" value="NZ_JACCKD010000008.1"/>
</dbReference>
<evidence type="ECO:0000313" key="3">
    <source>
        <dbReference type="Proteomes" id="UP000582974"/>
    </source>
</evidence>
<feature type="transmembrane region" description="Helical" evidence="1">
    <location>
        <begin position="46"/>
        <end position="64"/>
    </location>
</feature>
<dbReference type="Pfam" id="PF14808">
    <property type="entry name" value="TMEM164"/>
    <property type="match status" value="1"/>
</dbReference>
<reference evidence="2 3" key="1">
    <citation type="submission" date="2020-07" db="EMBL/GenBank/DDBJ databases">
        <title>Genome of Haloechinothrix sp.</title>
        <authorList>
            <person name="Tang S.-K."/>
            <person name="Yang L."/>
            <person name="Zhu W.-Y."/>
        </authorList>
    </citation>
    <scope>NUCLEOTIDE SEQUENCE [LARGE SCALE GENOMIC DNA]</scope>
    <source>
        <strain evidence="2 3">YIM 98757</strain>
    </source>
</reference>
<feature type="transmembrane region" description="Helical" evidence="1">
    <location>
        <begin position="132"/>
        <end position="150"/>
    </location>
</feature>
<protein>
    <submittedName>
        <fullName evidence="2">TIGR02206 family membrane protein</fullName>
    </submittedName>
</protein>